<gene>
    <name evidence="2" type="ORF">HYDPIDRAFT_91423</name>
</gene>
<dbReference type="AlphaFoldDB" id="A0A0C9WFD3"/>
<keyword evidence="3" id="KW-1185">Reference proteome</keyword>
<accession>A0A0C9WFD3</accession>
<organism evidence="2 3">
    <name type="scientific">Hydnomerulius pinastri MD-312</name>
    <dbReference type="NCBI Taxonomy" id="994086"/>
    <lineage>
        <taxon>Eukaryota</taxon>
        <taxon>Fungi</taxon>
        <taxon>Dikarya</taxon>
        <taxon>Basidiomycota</taxon>
        <taxon>Agaricomycotina</taxon>
        <taxon>Agaricomycetes</taxon>
        <taxon>Agaricomycetidae</taxon>
        <taxon>Boletales</taxon>
        <taxon>Boletales incertae sedis</taxon>
        <taxon>Leucogyrophana</taxon>
    </lineage>
</organism>
<protein>
    <submittedName>
        <fullName evidence="2">Uncharacterized protein</fullName>
    </submittedName>
</protein>
<feature type="compositionally biased region" description="Basic and acidic residues" evidence="1">
    <location>
        <begin position="951"/>
        <end position="966"/>
    </location>
</feature>
<dbReference type="PANTHER" id="PTHR31912:SF34">
    <property type="entry name" value="NOTOCHORD-RELATED PROTEIN"/>
    <property type="match status" value="1"/>
</dbReference>
<proteinExistence type="predicted"/>
<feature type="region of interest" description="Disordered" evidence="1">
    <location>
        <begin position="951"/>
        <end position="991"/>
    </location>
</feature>
<dbReference type="PANTHER" id="PTHR31912">
    <property type="entry name" value="IP13529P"/>
    <property type="match status" value="1"/>
</dbReference>
<dbReference type="Proteomes" id="UP000053820">
    <property type="component" value="Unassembled WGS sequence"/>
</dbReference>
<sequence length="1008" mass="115262">MLNQLGVPDVPSLKALRKTQEELTKSIGIPTRAKQSPRGHVFYQNGVADLLAMDWANPEVRPHIQIYPVESKKVTDAWHAEKVLRDLKPEEQGPMWADDQKHYYIGELAQLRDGQLIVPLRWFQQEQNGDVYGEGILVTHDPIRNILHTDRSVLRFKTGELLMNWYEVHDQDFAVPFIEPMPETVYPGPNPLRAIAKGRRMYTCYIKPWGDDVSGNRSKQYNEHTNIYFAHANLPHEKLSQEYFVRFCSTSPHASAGEQFDTMVADNITEKRWHVAYDCLVKEEILFRVIPANLPADNPQQSELCSHVGLKGNFWCRVCHLGGTEKERETDENYHQHFTPGRPRTPAETRSAVIEQITVSAFGVQETVTNLQRLSGVKDKLAEYWVQKCISRSRSIQQQRIHNHDTRDTRLNTVRTRDRPALVKEIQQSIQTEVMDWLYTQPAHKYDSLPEDSRLSLRKQLRPGDHFSSLLTVETLDVHQDSTVEPLHTYLLGNDKYVWHHLHTPWTPAQYQLFALRLQSSSTDGLNIPPLQASYMIQYKNGLIGKHFKSLQQLAVFHLDESLCPQLVLDLCKATGELGALLWYHEIDDMEGYLADLTILIDNVLDIWALIDPKRIFVKAKLHILEHTIANIRRHGPAVLFSTEIFECFNAVFRLCSVLSNHQAPSRDIALTFADLERFKHIASGGWWKDQTGTYTCASTRVTRYFGEPSHQRRLGYSRRDLLDPASVKCPRKNQKKSVPWSATSAATSSLPASDSESQHQRGDWEALEWYEGTAVVSRHHDVCRVGSWVFADGPTEGRPVFGRIQQILRSSEDCAQTVDLVVLEQFEISNQRHPHYHMPAVHPLSVTQRIVLPLEAKSIIFLCNVQHNCRDANCEASGRRFRRQERLQSGVEEYFVEHKDDQHFILNMHAIHNASLLRKTLPRELCAPVQYLQDRRAEHDRLAATLRATQDAKRAKEKETRDARKAANTVAKRSAGAEGGNAAGQVSMDVQPESDGALHILYSADCI</sequence>
<dbReference type="EMBL" id="KN839848">
    <property type="protein sequence ID" value="KIJ64117.1"/>
    <property type="molecule type" value="Genomic_DNA"/>
</dbReference>
<evidence type="ECO:0000313" key="2">
    <source>
        <dbReference type="EMBL" id="KIJ64117.1"/>
    </source>
</evidence>
<dbReference type="OrthoDB" id="2682294at2759"/>
<feature type="region of interest" description="Disordered" evidence="1">
    <location>
        <begin position="730"/>
        <end position="759"/>
    </location>
</feature>
<evidence type="ECO:0000313" key="3">
    <source>
        <dbReference type="Proteomes" id="UP000053820"/>
    </source>
</evidence>
<feature type="compositionally biased region" description="Low complexity" evidence="1">
    <location>
        <begin position="738"/>
        <end position="756"/>
    </location>
</feature>
<name>A0A0C9WFD3_9AGAM</name>
<dbReference type="HOGENOM" id="CLU_004591_2_0_1"/>
<reference evidence="2 3" key="1">
    <citation type="submission" date="2014-04" db="EMBL/GenBank/DDBJ databases">
        <title>Evolutionary Origins and Diversification of the Mycorrhizal Mutualists.</title>
        <authorList>
            <consortium name="DOE Joint Genome Institute"/>
            <consortium name="Mycorrhizal Genomics Consortium"/>
            <person name="Kohler A."/>
            <person name="Kuo A."/>
            <person name="Nagy L.G."/>
            <person name="Floudas D."/>
            <person name="Copeland A."/>
            <person name="Barry K.W."/>
            <person name="Cichocki N."/>
            <person name="Veneault-Fourrey C."/>
            <person name="LaButti K."/>
            <person name="Lindquist E.A."/>
            <person name="Lipzen A."/>
            <person name="Lundell T."/>
            <person name="Morin E."/>
            <person name="Murat C."/>
            <person name="Riley R."/>
            <person name="Ohm R."/>
            <person name="Sun H."/>
            <person name="Tunlid A."/>
            <person name="Henrissat B."/>
            <person name="Grigoriev I.V."/>
            <person name="Hibbett D.S."/>
            <person name="Martin F."/>
        </authorList>
    </citation>
    <scope>NUCLEOTIDE SEQUENCE [LARGE SCALE GENOMIC DNA]</scope>
    <source>
        <strain evidence="2 3">MD-312</strain>
    </source>
</reference>
<evidence type="ECO:0000256" key="1">
    <source>
        <dbReference type="SAM" id="MobiDB-lite"/>
    </source>
</evidence>